<feature type="transmembrane region" description="Helical" evidence="1">
    <location>
        <begin position="131"/>
        <end position="150"/>
    </location>
</feature>
<reference evidence="2 3" key="1">
    <citation type="submission" date="2024-02" db="EMBL/GenBank/DDBJ databases">
        <title>De novo assembly and annotation of 12 fungi associated with fruit tree decline syndrome in Ontario, Canada.</title>
        <authorList>
            <person name="Sulman M."/>
            <person name="Ellouze W."/>
            <person name="Ilyukhin E."/>
        </authorList>
    </citation>
    <scope>NUCLEOTIDE SEQUENCE [LARGE SCALE GENOMIC DNA]</scope>
    <source>
        <strain evidence="2 3">M169</strain>
    </source>
</reference>
<feature type="transmembrane region" description="Helical" evidence="1">
    <location>
        <begin position="286"/>
        <end position="305"/>
    </location>
</feature>
<feature type="transmembrane region" description="Helical" evidence="1">
    <location>
        <begin position="98"/>
        <end position="119"/>
    </location>
</feature>
<evidence type="ECO:0000256" key="1">
    <source>
        <dbReference type="SAM" id="Phobius"/>
    </source>
</evidence>
<proteinExistence type="predicted"/>
<comment type="caution">
    <text evidence="2">The sequence shown here is derived from an EMBL/GenBank/DDBJ whole genome shotgun (WGS) entry which is preliminary data.</text>
</comment>
<dbReference type="PANTHER" id="PTHR37577:SF1">
    <property type="entry name" value="INTEGRAL MEMBRANE PROTEIN"/>
    <property type="match status" value="1"/>
</dbReference>
<evidence type="ECO:0000313" key="3">
    <source>
        <dbReference type="Proteomes" id="UP001430848"/>
    </source>
</evidence>
<sequence>MASDPPDPCMPEQFTYGYLTRSLRPDRYNALDDFVLDTFGWAKEQDKAYTRRRIVAIEKFLLSLSDQQLVTGISLIIANYLVRFGVADLNQRVSAYSYAIAVHLALLSCIIHLSSLTILRDHFDVHTRLRSFRICLILPAIGFLLPQLVLAQDIDSPVTLSCGLNLLHFSQSQLSYWDPDVQIMSINLQTVAILIIISGGYIRRVIEMYFPLFRKAPDVWTARACSKFVGYPKQCDIDLFMDRSCKAQITSAARLVDFRGRMKQTPVVAIAGILVAELRRSFFTEIAWLLFYTAYGLCNLTFFFLWGGTADQSRVTFTPSFGQSLPLMLLAATGLSITEAFGG</sequence>
<keyword evidence="1" id="KW-0472">Membrane</keyword>
<feature type="transmembrane region" description="Helical" evidence="1">
    <location>
        <begin position="69"/>
        <end position="86"/>
    </location>
</feature>
<keyword evidence="3" id="KW-1185">Reference proteome</keyword>
<dbReference type="PANTHER" id="PTHR37577">
    <property type="entry name" value="INTEGRAL MEMBRANE PROTEIN"/>
    <property type="match status" value="1"/>
</dbReference>
<protein>
    <submittedName>
        <fullName evidence="2">Uncharacterized protein</fullName>
    </submittedName>
</protein>
<feature type="transmembrane region" description="Helical" evidence="1">
    <location>
        <begin position="181"/>
        <end position="202"/>
    </location>
</feature>
<keyword evidence="1" id="KW-1133">Transmembrane helix</keyword>
<accession>A0ABR1PQK0</accession>
<dbReference type="InterPro" id="IPR053018">
    <property type="entry name" value="Elsinochrome_Biosynth-Asso"/>
</dbReference>
<dbReference type="Proteomes" id="UP001430848">
    <property type="component" value="Unassembled WGS sequence"/>
</dbReference>
<feature type="transmembrane region" description="Helical" evidence="1">
    <location>
        <begin position="325"/>
        <end position="342"/>
    </location>
</feature>
<dbReference type="EMBL" id="JAKNSF020000001">
    <property type="protein sequence ID" value="KAK7742793.1"/>
    <property type="molecule type" value="Genomic_DNA"/>
</dbReference>
<keyword evidence="1" id="KW-0812">Transmembrane</keyword>
<name>A0ABR1PQK0_DIAER</name>
<organism evidence="2 3">
    <name type="scientific">Diaporthe eres</name>
    <name type="common">Phomopsis oblonga</name>
    <dbReference type="NCBI Taxonomy" id="83184"/>
    <lineage>
        <taxon>Eukaryota</taxon>
        <taxon>Fungi</taxon>
        <taxon>Dikarya</taxon>
        <taxon>Ascomycota</taxon>
        <taxon>Pezizomycotina</taxon>
        <taxon>Sordariomycetes</taxon>
        <taxon>Sordariomycetidae</taxon>
        <taxon>Diaporthales</taxon>
        <taxon>Diaporthaceae</taxon>
        <taxon>Diaporthe</taxon>
        <taxon>Diaporthe eres species complex</taxon>
    </lineage>
</organism>
<evidence type="ECO:0000313" key="2">
    <source>
        <dbReference type="EMBL" id="KAK7742793.1"/>
    </source>
</evidence>
<gene>
    <name evidence="2" type="ORF">SLS63_000360</name>
</gene>